<organism evidence="2 3">
    <name type="scientific">Diutina rugosa</name>
    <name type="common">Yeast</name>
    <name type="synonym">Candida rugosa</name>
    <dbReference type="NCBI Taxonomy" id="5481"/>
    <lineage>
        <taxon>Eukaryota</taxon>
        <taxon>Fungi</taxon>
        <taxon>Dikarya</taxon>
        <taxon>Ascomycota</taxon>
        <taxon>Saccharomycotina</taxon>
        <taxon>Pichiomycetes</taxon>
        <taxon>Debaryomycetaceae</taxon>
        <taxon>Diutina</taxon>
    </lineage>
</organism>
<dbReference type="Proteomes" id="UP000449547">
    <property type="component" value="Unassembled WGS sequence"/>
</dbReference>
<keyword evidence="3" id="KW-1185">Reference proteome</keyword>
<dbReference type="EMBL" id="SWFT01000039">
    <property type="protein sequence ID" value="KAA8905909.1"/>
    <property type="molecule type" value="Genomic_DNA"/>
</dbReference>
<protein>
    <submittedName>
        <fullName evidence="2">Uncharacterized protein</fullName>
    </submittedName>
</protein>
<dbReference type="VEuPathDB" id="FungiDB:DIURU_001286"/>
<reference evidence="2 3" key="1">
    <citation type="submission" date="2019-07" db="EMBL/GenBank/DDBJ databases">
        <title>Genome assembly of two rare yeast pathogens: Diutina rugosa and Trichomonascus ciferrii.</title>
        <authorList>
            <person name="Mixao V."/>
            <person name="Saus E."/>
            <person name="Hansen A."/>
            <person name="Lass-Flor C."/>
            <person name="Gabaldon T."/>
        </authorList>
    </citation>
    <scope>NUCLEOTIDE SEQUENCE [LARGE SCALE GENOMIC DNA]</scope>
    <source>
        <strain evidence="2 3">CBS 613</strain>
    </source>
</reference>
<comment type="caution">
    <text evidence="2">The sequence shown here is derived from an EMBL/GenBank/DDBJ whole genome shotgun (WGS) entry which is preliminary data.</text>
</comment>
<dbReference type="GeneID" id="54779939"/>
<accession>A0A642UWQ0</accession>
<evidence type="ECO:0000256" key="1">
    <source>
        <dbReference type="SAM" id="MobiDB-lite"/>
    </source>
</evidence>
<sequence length="306" mass="35224">MTRRSRRVYEPNESAVSDLSDQREAHSSAHEENSEDKHEGLAKRADDSPVSGGKKKPRLSLSPDVEDDVEELSDSRKERLLKNVMDCLVKDWHPLDPEQNPSDITDFEELLGQFEHAWMFRRSMTSAFKKLSIGRGVTLSKEKAAIFASAIEQALELDDSDGWNDSVYVQRLYDCCSLEDFQQALWGCGLINPGALMAKIYAWCHPEKLPEMVAKEVSMESFWRDLFELPFCGGQCDPILLALAKGCTWEVCLRYGTHVMRDLMRTVPDWWKRRTPSRSLKFYKDLFAETNMPRESENYVQRSLQV</sequence>
<feature type="compositionally biased region" description="Basic and acidic residues" evidence="1">
    <location>
        <begin position="20"/>
        <end position="47"/>
    </location>
</feature>
<name>A0A642UWQ0_DIURU</name>
<proteinExistence type="predicted"/>
<evidence type="ECO:0000313" key="2">
    <source>
        <dbReference type="EMBL" id="KAA8905909.1"/>
    </source>
</evidence>
<feature type="region of interest" description="Disordered" evidence="1">
    <location>
        <begin position="1"/>
        <end position="75"/>
    </location>
</feature>
<dbReference type="AlphaFoldDB" id="A0A642UWQ0"/>
<evidence type="ECO:0000313" key="3">
    <source>
        <dbReference type="Proteomes" id="UP000449547"/>
    </source>
</evidence>
<gene>
    <name evidence="2" type="ORF">DIURU_001286</name>
</gene>
<dbReference type="RefSeq" id="XP_034013890.1">
    <property type="nucleotide sequence ID" value="XM_034153812.1"/>
</dbReference>